<name>A0A0F9SI64_9ZZZZ</name>
<sequence>MSMNIGQKFEGIKKDLRAMVDALNNAEDFRGATQCQSLLQQCASTHEQLKATKSADRDYSG</sequence>
<reference evidence="1" key="1">
    <citation type="journal article" date="2015" name="Nature">
        <title>Complex archaea that bridge the gap between prokaryotes and eukaryotes.</title>
        <authorList>
            <person name="Spang A."/>
            <person name="Saw J.H."/>
            <person name="Jorgensen S.L."/>
            <person name="Zaremba-Niedzwiedzka K."/>
            <person name="Martijn J."/>
            <person name="Lind A.E."/>
            <person name="van Eijk R."/>
            <person name="Schleper C."/>
            <person name="Guy L."/>
            <person name="Ettema T.J."/>
        </authorList>
    </citation>
    <scope>NUCLEOTIDE SEQUENCE</scope>
</reference>
<gene>
    <name evidence="1" type="ORF">LCGC14_0468500</name>
</gene>
<protein>
    <submittedName>
        <fullName evidence="1">Uncharacterized protein</fullName>
    </submittedName>
</protein>
<evidence type="ECO:0000313" key="1">
    <source>
        <dbReference type="EMBL" id="KKN66739.1"/>
    </source>
</evidence>
<proteinExistence type="predicted"/>
<organism evidence="1">
    <name type="scientific">marine sediment metagenome</name>
    <dbReference type="NCBI Taxonomy" id="412755"/>
    <lineage>
        <taxon>unclassified sequences</taxon>
        <taxon>metagenomes</taxon>
        <taxon>ecological metagenomes</taxon>
    </lineage>
</organism>
<dbReference type="EMBL" id="LAZR01000492">
    <property type="protein sequence ID" value="KKN66739.1"/>
    <property type="molecule type" value="Genomic_DNA"/>
</dbReference>
<comment type="caution">
    <text evidence="1">The sequence shown here is derived from an EMBL/GenBank/DDBJ whole genome shotgun (WGS) entry which is preliminary data.</text>
</comment>
<accession>A0A0F9SI64</accession>
<dbReference type="AlphaFoldDB" id="A0A0F9SI64"/>